<accession>A0ABT8T7T3</accession>
<dbReference type="SMART" id="SM00530">
    <property type="entry name" value="HTH_XRE"/>
    <property type="match status" value="1"/>
</dbReference>
<dbReference type="EMBL" id="JAUKWQ010000017">
    <property type="protein sequence ID" value="MDO1585591.1"/>
    <property type="molecule type" value="Genomic_DNA"/>
</dbReference>
<keyword evidence="3" id="KW-1185">Reference proteome</keyword>
<evidence type="ECO:0000313" key="2">
    <source>
        <dbReference type="EMBL" id="MDO1585591.1"/>
    </source>
</evidence>
<reference evidence="2" key="1">
    <citation type="journal article" date="2015" name="Int. J. Syst. Evol. Microbiol.">
        <title>Rhizobium oryzicola sp. nov., potential plant-growth-promoting endophytic bacteria isolated from rice roots.</title>
        <authorList>
            <person name="Zhang X.X."/>
            <person name="Gao J.S."/>
            <person name="Cao Y.H."/>
            <person name="Sheirdil R.A."/>
            <person name="Wang X.C."/>
            <person name="Zhang L."/>
        </authorList>
    </citation>
    <scope>NUCLEOTIDE SEQUENCE</scope>
    <source>
        <strain evidence="2">05753</strain>
    </source>
</reference>
<evidence type="ECO:0000259" key="1">
    <source>
        <dbReference type="PROSITE" id="PS50943"/>
    </source>
</evidence>
<dbReference type="InterPro" id="IPR001387">
    <property type="entry name" value="Cro/C1-type_HTH"/>
</dbReference>
<proteinExistence type="predicted"/>
<dbReference type="PROSITE" id="PS50943">
    <property type="entry name" value="HTH_CROC1"/>
    <property type="match status" value="1"/>
</dbReference>
<dbReference type="CDD" id="cd00093">
    <property type="entry name" value="HTH_XRE"/>
    <property type="match status" value="1"/>
</dbReference>
<evidence type="ECO:0000313" key="3">
    <source>
        <dbReference type="Proteomes" id="UP001169006"/>
    </source>
</evidence>
<sequence>MNMNQQRLKDAGDIAELRKEAGLWLRDKRETAGLSQRELATKVGFDYYTFISQIEAGRGKVPSERYEAYSVALNLDPREFAITMLRYNDPHTYALIFGEREQSANPDVAALEERLRRLEAMLGA</sequence>
<organism evidence="2 3">
    <name type="scientific">Rhizobium oryzicola</name>
    <dbReference type="NCBI Taxonomy" id="1232668"/>
    <lineage>
        <taxon>Bacteria</taxon>
        <taxon>Pseudomonadati</taxon>
        <taxon>Pseudomonadota</taxon>
        <taxon>Alphaproteobacteria</taxon>
        <taxon>Hyphomicrobiales</taxon>
        <taxon>Rhizobiaceae</taxon>
        <taxon>Rhizobium/Agrobacterium group</taxon>
        <taxon>Rhizobium</taxon>
    </lineage>
</organism>
<dbReference type="SUPFAM" id="SSF47413">
    <property type="entry name" value="lambda repressor-like DNA-binding domains"/>
    <property type="match status" value="1"/>
</dbReference>
<comment type="caution">
    <text evidence="2">The sequence shown here is derived from an EMBL/GenBank/DDBJ whole genome shotgun (WGS) entry which is preliminary data.</text>
</comment>
<feature type="domain" description="HTH cro/C1-type" evidence="1">
    <location>
        <begin position="25"/>
        <end position="80"/>
    </location>
</feature>
<dbReference type="RefSeq" id="WP_302079858.1">
    <property type="nucleotide sequence ID" value="NZ_JAUKWQ010000017.1"/>
</dbReference>
<protein>
    <submittedName>
        <fullName evidence="2">Helix-turn-helix transcriptional regulator</fullName>
    </submittedName>
</protein>
<dbReference type="Proteomes" id="UP001169006">
    <property type="component" value="Unassembled WGS sequence"/>
</dbReference>
<name>A0ABT8T7T3_9HYPH</name>
<dbReference type="Pfam" id="PF13560">
    <property type="entry name" value="HTH_31"/>
    <property type="match status" value="1"/>
</dbReference>
<reference evidence="2" key="2">
    <citation type="submission" date="2023-07" db="EMBL/GenBank/DDBJ databases">
        <authorList>
            <person name="Sun H."/>
        </authorList>
    </citation>
    <scope>NUCLEOTIDE SEQUENCE</scope>
    <source>
        <strain evidence="2">05753</strain>
    </source>
</reference>
<gene>
    <name evidence="2" type="ORF">Q2T52_26180</name>
</gene>
<dbReference type="Gene3D" id="1.10.260.40">
    <property type="entry name" value="lambda repressor-like DNA-binding domains"/>
    <property type="match status" value="1"/>
</dbReference>
<dbReference type="InterPro" id="IPR010982">
    <property type="entry name" value="Lambda_DNA-bd_dom_sf"/>
</dbReference>